<organism evidence="9 10">
    <name type="scientific">Porphyridium purpureum</name>
    <name type="common">Red alga</name>
    <name type="synonym">Porphyridium cruentum</name>
    <dbReference type="NCBI Taxonomy" id="35688"/>
    <lineage>
        <taxon>Eukaryota</taxon>
        <taxon>Rhodophyta</taxon>
        <taxon>Bangiophyceae</taxon>
        <taxon>Porphyridiales</taxon>
        <taxon>Porphyridiaceae</taxon>
        <taxon>Porphyridium</taxon>
    </lineage>
</organism>
<dbReference type="InterPro" id="IPR039143">
    <property type="entry name" value="GNPNAT1-like"/>
</dbReference>
<sequence>MESDSVGISVRALRESDYDTNLFSLLSQLSIAPVVPREQFEQRFREMFVDSRDYVTLVAEDAAAPGVLLGAATLLVQRKILRGCAIAGHIEDVVVDARQRRTGVGKRLIVALVERARERGCYKVILDCSEENMPFYESCGFTSKHTIFLSVQYIKMISWPLHAAGVSAHIGWGRSTSTSSQSTVPVWSVLDVALKTRVGTSLQSALSEPPSHEHKIPTHTEDEHLSSTSSRGTGHENSSWF</sequence>
<evidence type="ECO:0000256" key="2">
    <source>
        <dbReference type="ARBA" id="ARBA00006048"/>
    </source>
</evidence>
<evidence type="ECO:0000259" key="8">
    <source>
        <dbReference type="PROSITE" id="PS51186"/>
    </source>
</evidence>
<gene>
    <name evidence="9" type="ORF">FVE85_7568</name>
</gene>
<evidence type="ECO:0000256" key="5">
    <source>
        <dbReference type="ARBA" id="ARBA00048964"/>
    </source>
</evidence>
<dbReference type="GO" id="GO:0006048">
    <property type="term" value="P:UDP-N-acetylglucosamine biosynthetic process"/>
    <property type="evidence" value="ECO:0007669"/>
    <property type="project" value="UniProtKB-UniRule"/>
</dbReference>
<evidence type="ECO:0000256" key="6">
    <source>
        <dbReference type="RuleBase" id="RU365086"/>
    </source>
</evidence>
<feature type="compositionally biased region" description="Basic and acidic residues" evidence="7">
    <location>
        <begin position="210"/>
        <end position="225"/>
    </location>
</feature>
<dbReference type="CDD" id="cd04301">
    <property type="entry name" value="NAT_SF"/>
    <property type="match status" value="1"/>
</dbReference>
<keyword evidence="4 6" id="KW-0012">Acyltransferase</keyword>
<feature type="domain" description="N-acetyltransferase" evidence="8">
    <location>
        <begin position="8"/>
        <end position="164"/>
    </location>
</feature>
<feature type="region of interest" description="Disordered" evidence="7">
    <location>
        <begin position="203"/>
        <end position="241"/>
    </location>
</feature>
<reference evidence="10" key="1">
    <citation type="journal article" date="2019" name="Nat. Commun.">
        <title>Expansion of phycobilisome linker gene families in mesophilic red algae.</title>
        <authorList>
            <person name="Lee J."/>
            <person name="Kim D."/>
            <person name="Bhattacharya D."/>
            <person name="Yoon H.S."/>
        </authorList>
    </citation>
    <scope>NUCLEOTIDE SEQUENCE [LARGE SCALE GENOMIC DNA]</scope>
    <source>
        <strain evidence="10">CCMP 1328</strain>
    </source>
</reference>
<evidence type="ECO:0000256" key="3">
    <source>
        <dbReference type="ARBA" id="ARBA00022679"/>
    </source>
</evidence>
<comment type="similarity">
    <text evidence="2 6">Belongs to the acetyltransferase family. GNA1 subfamily.</text>
</comment>
<feature type="compositionally biased region" description="Polar residues" evidence="7">
    <location>
        <begin position="226"/>
        <end position="241"/>
    </location>
</feature>
<dbReference type="GO" id="GO:0004343">
    <property type="term" value="F:glucosamine 6-phosphate N-acetyltransferase activity"/>
    <property type="evidence" value="ECO:0007669"/>
    <property type="project" value="UniProtKB-UniRule"/>
</dbReference>
<evidence type="ECO:0000313" key="10">
    <source>
        <dbReference type="Proteomes" id="UP000324585"/>
    </source>
</evidence>
<dbReference type="AlphaFoldDB" id="A0A5J4ZB51"/>
<name>A0A5J4ZB51_PORPP</name>
<keyword evidence="10" id="KW-1185">Reference proteome</keyword>
<evidence type="ECO:0000256" key="4">
    <source>
        <dbReference type="ARBA" id="ARBA00023315"/>
    </source>
</evidence>
<dbReference type="Pfam" id="PF00583">
    <property type="entry name" value="Acetyltransf_1"/>
    <property type="match status" value="1"/>
</dbReference>
<dbReference type="PANTHER" id="PTHR13355">
    <property type="entry name" value="GLUCOSAMINE 6-PHOSPHATE N-ACETYLTRANSFERASE"/>
    <property type="match status" value="1"/>
</dbReference>
<dbReference type="PANTHER" id="PTHR13355:SF11">
    <property type="entry name" value="GLUCOSAMINE 6-PHOSPHATE N-ACETYLTRANSFERASE"/>
    <property type="match status" value="1"/>
</dbReference>
<dbReference type="PROSITE" id="PS51186">
    <property type="entry name" value="GNAT"/>
    <property type="match status" value="1"/>
</dbReference>
<dbReference type="FunFam" id="3.40.630.30:FF:000105">
    <property type="entry name" value="Glucosamine 6-phosphate N-acetyltransferase"/>
    <property type="match status" value="1"/>
</dbReference>
<keyword evidence="3 6" id="KW-0808">Transferase</keyword>
<dbReference type="Gene3D" id="3.40.630.30">
    <property type="match status" value="1"/>
</dbReference>
<dbReference type="UniPathway" id="UPA00113">
    <property type="reaction ID" value="UER00529"/>
</dbReference>
<evidence type="ECO:0000313" key="9">
    <source>
        <dbReference type="EMBL" id="KAA8499983.1"/>
    </source>
</evidence>
<dbReference type="SUPFAM" id="SSF55729">
    <property type="entry name" value="Acyl-CoA N-acyltransferases (Nat)"/>
    <property type="match status" value="1"/>
</dbReference>
<protein>
    <recommendedName>
        <fullName evidence="6">Glucosamine 6-phosphate N-acetyltransferase</fullName>
        <ecNumber evidence="6">2.3.1.4</ecNumber>
    </recommendedName>
</protein>
<dbReference type="InterPro" id="IPR016181">
    <property type="entry name" value="Acyl_CoA_acyltransferase"/>
</dbReference>
<proteinExistence type="inferred from homology"/>
<evidence type="ECO:0000256" key="1">
    <source>
        <dbReference type="ARBA" id="ARBA00004832"/>
    </source>
</evidence>
<dbReference type="EC" id="2.3.1.4" evidence="6"/>
<dbReference type="InterPro" id="IPR000182">
    <property type="entry name" value="GNAT_dom"/>
</dbReference>
<evidence type="ECO:0000256" key="7">
    <source>
        <dbReference type="SAM" id="MobiDB-lite"/>
    </source>
</evidence>
<comment type="caution">
    <text evidence="9">The sequence shown here is derived from an EMBL/GenBank/DDBJ whole genome shotgun (WGS) entry which is preliminary data.</text>
</comment>
<accession>A0A5J4ZB51</accession>
<dbReference type="OrthoDB" id="4135at2759"/>
<comment type="pathway">
    <text evidence="1 6">Nucleotide-sugar biosynthesis; UDP-N-acetyl-alpha-D-glucosamine biosynthesis; N-acetyl-alpha-D-glucosamine 1-phosphate from alpha-D-glucosamine 6-phosphate (route I): step 1/2.</text>
</comment>
<dbReference type="EMBL" id="VRMN01000001">
    <property type="protein sequence ID" value="KAA8499983.1"/>
    <property type="molecule type" value="Genomic_DNA"/>
</dbReference>
<dbReference type="Proteomes" id="UP000324585">
    <property type="component" value="Unassembled WGS sequence"/>
</dbReference>
<comment type="catalytic activity">
    <reaction evidence="5 6">
        <text>D-glucosamine 6-phosphate + acetyl-CoA = N-acetyl-D-glucosamine 6-phosphate + CoA + H(+)</text>
        <dbReference type="Rhea" id="RHEA:10292"/>
        <dbReference type="ChEBI" id="CHEBI:15378"/>
        <dbReference type="ChEBI" id="CHEBI:57287"/>
        <dbReference type="ChEBI" id="CHEBI:57288"/>
        <dbReference type="ChEBI" id="CHEBI:57513"/>
        <dbReference type="ChEBI" id="CHEBI:58725"/>
        <dbReference type="EC" id="2.3.1.4"/>
    </reaction>
</comment>